<proteinExistence type="predicted"/>
<sequence length="150" mass="16494">MNAVGMRKAALALAAMHPMDRRWMLERLPSSQRNLLSTLIGEARRLGHVDASLVKDLLQDQSQPEVVDVPPPDQLIQALDNLPVAWAARMLAAAAPDHVEIYLASCAHPRARMLRDELKQLPSAMPVALAKALSHRLADPTWPAQRGHAL</sequence>
<evidence type="ECO:0000313" key="1">
    <source>
        <dbReference type="EMBL" id="MBM7120923.1"/>
    </source>
</evidence>
<evidence type="ECO:0008006" key="3">
    <source>
        <dbReference type="Google" id="ProtNLM"/>
    </source>
</evidence>
<dbReference type="SUPFAM" id="SSF158791">
    <property type="entry name" value="MgtE N-terminal domain-like"/>
    <property type="match status" value="1"/>
</dbReference>
<reference evidence="1 2" key="1">
    <citation type="submission" date="2020-10" db="EMBL/GenBank/DDBJ databases">
        <title>Phylogeny of dyella-like bacteria.</title>
        <authorList>
            <person name="Fu J."/>
        </authorList>
    </citation>
    <scope>NUCLEOTIDE SEQUENCE [LARGE SCALE GENOMIC DNA]</scope>
    <source>
        <strain evidence="1 2">THG-B117</strain>
    </source>
</reference>
<dbReference type="RefSeq" id="WP_204635357.1">
    <property type="nucleotide sequence ID" value="NZ_JADIKC010000003.1"/>
</dbReference>
<dbReference type="Proteomes" id="UP001430065">
    <property type="component" value="Unassembled WGS sequence"/>
</dbReference>
<organism evidence="1 2">
    <name type="scientific">Dyella kyungheensis</name>
    <dbReference type="NCBI Taxonomy" id="1242174"/>
    <lineage>
        <taxon>Bacteria</taxon>
        <taxon>Pseudomonadati</taxon>
        <taxon>Pseudomonadota</taxon>
        <taxon>Gammaproteobacteria</taxon>
        <taxon>Lysobacterales</taxon>
        <taxon>Rhodanobacteraceae</taxon>
        <taxon>Dyella</taxon>
    </lineage>
</organism>
<evidence type="ECO:0000313" key="2">
    <source>
        <dbReference type="Proteomes" id="UP001430065"/>
    </source>
</evidence>
<keyword evidence="2" id="KW-1185">Reference proteome</keyword>
<accession>A0ABS2JSD1</accession>
<gene>
    <name evidence="1" type="ORF">ISP20_07090</name>
</gene>
<dbReference type="EMBL" id="JADIKC010000003">
    <property type="protein sequence ID" value="MBM7120923.1"/>
    <property type="molecule type" value="Genomic_DNA"/>
</dbReference>
<comment type="caution">
    <text evidence="1">The sequence shown here is derived from an EMBL/GenBank/DDBJ whole genome shotgun (WGS) entry which is preliminary data.</text>
</comment>
<protein>
    <recommendedName>
        <fullName evidence="3">DUF2336 domain-containing protein</fullName>
    </recommendedName>
</protein>
<name>A0ABS2JSD1_9GAMM</name>